<gene>
    <name evidence="3" type="ORF">HCN44_001748</name>
</gene>
<dbReference type="InterPro" id="IPR039258">
    <property type="entry name" value="ZNF511"/>
</dbReference>
<feature type="domain" description="C2H2-type" evidence="2">
    <location>
        <begin position="118"/>
        <end position="148"/>
    </location>
</feature>
<keyword evidence="4" id="KW-1185">Reference proteome</keyword>
<evidence type="ECO:0000313" key="3">
    <source>
        <dbReference type="EMBL" id="KAF7992423.1"/>
    </source>
</evidence>
<dbReference type="GO" id="GO:0008270">
    <property type="term" value="F:zinc ion binding"/>
    <property type="evidence" value="ECO:0007669"/>
    <property type="project" value="UniProtKB-KW"/>
</dbReference>
<dbReference type="EMBL" id="JACMRX010000003">
    <property type="protein sequence ID" value="KAF7992423.1"/>
    <property type="molecule type" value="Genomic_DNA"/>
</dbReference>
<keyword evidence="1" id="KW-0863">Zinc-finger</keyword>
<evidence type="ECO:0000259" key="2">
    <source>
        <dbReference type="PROSITE" id="PS50157"/>
    </source>
</evidence>
<comment type="caution">
    <text evidence="3">The sequence shown here is derived from an EMBL/GenBank/DDBJ whole genome shotgun (WGS) entry which is preliminary data.</text>
</comment>
<dbReference type="PROSITE" id="PS50157">
    <property type="entry name" value="ZINC_FINGER_C2H2_2"/>
    <property type="match status" value="1"/>
</dbReference>
<dbReference type="Proteomes" id="UP000639338">
    <property type="component" value="Unassembled WGS sequence"/>
</dbReference>
<evidence type="ECO:0000256" key="1">
    <source>
        <dbReference type="PROSITE-ProRule" id="PRU00042"/>
    </source>
</evidence>
<dbReference type="AlphaFoldDB" id="A0A834XTX2"/>
<dbReference type="InterPro" id="IPR013087">
    <property type="entry name" value="Znf_C2H2_type"/>
</dbReference>
<evidence type="ECO:0000313" key="4">
    <source>
        <dbReference type="Proteomes" id="UP000639338"/>
    </source>
</evidence>
<dbReference type="OrthoDB" id="18440at2759"/>
<dbReference type="PROSITE" id="PS00028">
    <property type="entry name" value="ZINC_FINGER_C2H2_1"/>
    <property type="match status" value="2"/>
</dbReference>
<dbReference type="PANTHER" id="PTHR21354:SF0">
    <property type="entry name" value="ZINC FINGER PROTEIN 511"/>
    <property type="match status" value="1"/>
</dbReference>
<name>A0A834XTX2_APHGI</name>
<keyword evidence="1" id="KW-0479">Metal-binding</keyword>
<accession>A0A834XTX2</accession>
<organism evidence="3 4">
    <name type="scientific">Aphidius gifuensis</name>
    <name type="common">Parasitoid wasp</name>
    <dbReference type="NCBI Taxonomy" id="684658"/>
    <lineage>
        <taxon>Eukaryota</taxon>
        <taxon>Metazoa</taxon>
        <taxon>Ecdysozoa</taxon>
        <taxon>Arthropoda</taxon>
        <taxon>Hexapoda</taxon>
        <taxon>Insecta</taxon>
        <taxon>Pterygota</taxon>
        <taxon>Neoptera</taxon>
        <taxon>Endopterygota</taxon>
        <taxon>Hymenoptera</taxon>
        <taxon>Apocrita</taxon>
        <taxon>Ichneumonoidea</taxon>
        <taxon>Braconidae</taxon>
        <taxon>Aphidiinae</taxon>
        <taxon>Aphidius</taxon>
    </lineage>
</organism>
<reference evidence="3 4" key="1">
    <citation type="submission" date="2020-08" db="EMBL/GenBank/DDBJ databases">
        <title>Aphidius gifuensis genome sequencing and assembly.</title>
        <authorList>
            <person name="Du Z."/>
        </authorList>
    </citation>
    <scope>NUCLEOTIDE SEQUENCE [LARGE SCALE GENOMIC DNA]</scope>
    <source>
        <strain evidence="3">YNYX2018</strain>
        <tissue evidence="3">Adults</tissue>
    </source>
</reference>
<keyword evidence="1" id="KW-0862">Zinc</keyword>
<sequence>MEDIEHFLEMIGTGTRSIDDPLFDDSHKFCKVFQRTGVTIEDDEDLCHPVMKEFPCNVSGCSAVFHTLVDFEIHYNGAHRFTCLECGKIKSNARLLEIHIQELHNCFFKLLAEKKPMYQCFVSECEELFLNPNQRKEHCKKIHKFPKNYRYDETSRYQKQKQSKIDNKKKLDNSMEIDEPKMNIKNNITKETRIKLDKNQRAKTFIPKMKNTTNVSQVVDDNNITNNVMIEKPIINKSLVFIPRQLTQKSYSKLLTKNKKMERNVLETDNMMELADALPS</sequence>
<dbReference type="SMART" id="SM00355">
    <property type="entry name" value="ZnF_C2H2"/>
    <property type="match status" value="3"/>
</dbReference>
<proteinExistence type="predicted"/>
<protein>
    <recommendedName>
        <fullName evidence="2">C2H2-type domain-containing protein</fullName>
    </recommendedName>
</protein>
<dbReference type="PANTHER" id="PTHR21354">
    <property type="entry name" value="ZINC FINGER PROTEIN 511"/>
    <property type="match status" value="1"/>
</dbReference>